<dbReference type="AlphaFoldDB" id="A0A7E4VT89"/>
<reference evidence="2" key="1">
    <citation type="journal article" date="2013" name="Genetics">
        <title>The draft genome and transcriptome of Panagrellus redivivus are shaped by the harsh demands of a free-living lifestyle.</title>
        <authorList>
            <person name="Srinivasan J."/>
            <person name="Dillman A.R."/>
            <person name="Macchietto M.G."/>
            <person name="Heikkinen L."/>
            <person name="Lakso M."/>
            <person name="Fracchia K.M."/>
            <person name="Antoshechkin I."/>
            <person name="Mortazavi A."/>
            <person name="Wong G."/>
            <person name="Sternberg P.W."/>
        </authorList>
    </citation>
    <scope>NUCLEOTIDE SEQUENCE [LARGE SCALE GENOMIC DNA]</scope>
    <source>
        <strain evidence="2">MT8872</strain>
    </source>
</reference>
<evidence type="ECO:0000313" key="3">
    <source>
        <dbReference type="WBParaSite" id="Pan_g2886.t1"/>
    </source>
</evidence>
<name>A0A7E4VT89_PANRE</name>
<keyword evidence="1" id="KW-0472">Membrane</keyword>
<dbReference type="GO" id="GO:0000271">
    <property type="term" value="P:polysaccharide biosynthetic process"/>
    <property type="evidence" value="ECO:0007669"/>
    <property type="project" value="TreeGrafter"/>
</dbReference>
<dbReference type="InterPro" id="IPR050879">
    <property type="entry name" value="Acyltransferase_3"/>
</dbReference>
<keyword evidence="2" id="KW-1185">Reference proteome</keyword>
<dbReference type="GO" id="GO:0016020">
    <property type="term" value="C:membrane"/>
    <property type="evidence" value="ECO:0007669"/>
    <property type="project" value="TreeGrafter"/>
</dbReference>
<reference evidence="3" key="2">
    <citation type="submission" date="2020-10" db="UniProtKB">
        <authorList>
            <consortium name="WormBaseParasite"/>
        </authorList>
    </citation>
    <scope>IDENTIFICATION</scope>
</reference>
<dbReference type="Proteomes" id="UP000492821">
    <property type="component" value="Unassembled WGS sequence"/>
</dbReference>
<proteinExistence type="predicted"/>
<organism evidence="2 3">
    <name type="scientific">Panagrellus redivivus</name>
    <name type="common">Microworm</name>
    <dbReference type="NCBI Taxonomy" id="6233"/>
    <lineage>
        <taxon>Eukaryota</taxon>
        <taxon>Metazoa</taxon>
        <taxon>Ecdysozoa</taxon>
        <taxon>Nematoda</taxon>
        <taxon>Chromadorea</taxon>
        <taxon>Rhabditida</taxon>
        <taxon>Tylenchina</taxon>
        <taxon>Panagrolaimomorpha</taxon>
        <taxon>Panagrolaimoidea</taxon>
        <taxon>Panagrolaimidae</taxon>
        <taxon>Panagrellus</taxon>
    </lineage>
</organism>
<keyword evidence="1" id="KW-0812">Transmembrane</keyword>
<dbReference type="PANTHER" id="PTHR23028:SF53">
    <property type="entry name" value="ACYL_TRANSF_3 DOMAIN-CONTAINING PROTEIN"/>
    <property type="match status" value="1"/>
</dbReference>
<sequence>MKSTGPKRHIIRTDIQCLRALAIFGVLGFHLWPKMFPLGYLGVDLFRDLRLLDDVDSVAFLGEWPHLHRSARLLQPPSQTHSSALRFGHFRHPSRVPVRAESI</sequence>
<protein>
    <submittedName>
        <fullName evidence="3">Acyl_transf_3 domain-containing protein</fullName>
    </submittedName>
</protein>
<evidence type="ECO:0000313" key="2">
    <source>
        <dbReference type="Proteomes" id="UP000492821"/>
    </source>
</evidence>
<dbReference type="PANTHER" id="PTHR23028">
    <property type="entry name" value="ACETYLTRANSFERASE"/>
    <property type="match status" value="1"/>
</dbReference>
<dbReference type="WBParaSite" id="Pan_g2886.t1">
    <property type="protein sequence ID" value="Pan_g2886.t1"/>
    <property type="gene ID" value="Pan_g2886"/>
</dbReference>
<keyword evidence="1" id="KW-1133">Transmembrane helix</keyword>
<feature type="transmembrane region" description="Helical" evidence="1">
    <location>
        <begin position="21"/>
        <end position="43"/>
    </location>
</feature>
<evidence type="ECO:0000256" key="1">
    <source>
        <dbReference type="SAM" id="Phobius"/>
    </source>
</evidence>
<accession>A0A7E4VT89</accession>